<keyword evidence="1" id="KW-0597">Phosphoprotein</keyword>
<feature type="modified residue" description="4-aspartylphosphate" evidence="1">
    <location>
        <position position="87"/>
    </location>
</feature>
<dbReference type="InterPro" id="IPR037522">
    <property type="entry name" value="HD_GYP_dom"/>
</dbReference>
<dbReference type="AlphaFoldDB" id="A0A235HL45"/>
<dbReference type="SUPFAM" id="SSF52172">
    <property type="entry name" value="CheY-like"/>
    <property type="match status" value="1"/>
</dbReference>
<dbReference type="RefSeq" id="WP_094301528.1">
    <property type="nucleotide sequence ID" value="NZ_NOWT01000001.1"/>
</dbReference>
<feature type="compositionally biased region" description="Acidic residues" evidence="2">
    <location>
        <begin position="1"/>
        <end position="18"/>
    </location>
</feature>
<dbReference type="PROSITE" id="PS50110">
    <property type="entry name" value="RESPONSE_REGULATORY"/>
    <property type="match status" value="1"/>
</dbReference>
<dbReference type="SUPFAM" id="SSF109604">
    <property type="entry name" value="HD-domain/PDEase-like"/>
    <property type="match status" value="1"/>
</dbReference>
<dbReference type="Pfam" id="PF11849">
    <property type="entry name" value="DUF3369"/>
    <property type="match status" value="1"/>
</dbReference>
<accession>A0A235HL45</accession>
<dbReference type="Proteomes" id="UP000215367">
    <property type="component" value="Unassembled WGS sequence"/>
</dbReference>
<dbReference type="InterPro" id="IPR052020">
    <property type="entry name" value="Cyclic_di-GMP/3'3'-cGAMP_PDE"/>
</dbReference>
<dbReference type="InterPro" id="IPR001789">
    <property type="entry name" value="Sig_transdc_resp-reg_receiver"/>
</dbReference>
<protein>
    <submittedName>
        <fullName evidence="5">Phosphodiesterase</fullName>
    </submittedName>
</protein>
<evidence type="ECO:0000259" key="4">
    <source>
        <dbReference type="PROSITE" id="PS51832"/>
    </source>
</evidence>
<dbReference type="Gene3D" id="1.10.3210.10">
    <property type="entry name" value="Hypothetical protein af1432"/>
    <property type="match status" value="1"/>
</dbReference>
<dbReference type="CDD" id="cd00077">
    <property type="entry name" value="HDc"/>
    <property type="match status" value="1"/>
</dbReference>
<evidence type="ECO:0000313" key="5">
    <source>
        <dbReference type="EMBL" id="OYD86273.1"/>
    </source>
</evidence>
<gene>
    <name evidence="5" type="ORF">CHT98_01540</name>
</gene>
<dbReference type="Pfam" id="PF00072">
    <property type="entry name" value="Response_reg"/>
    <property type="match status" value="1"/>
</dbReference>
<evidence type="ECO:0000256" key="1">
    <source>
        <dbReference type="PROSITE-ProRule" id="PRU00169"/>
    </source>
</evidence>
<dbReference type="PANTHER" id="PTHR45228">
    <property type="entry name" value="CYCLIC DI-GMP PHOSPHODIESTERASE TM_0186-RELATED"/>
    <property type="match status" value="1"/>
</dbReference>
<reference evidence="5 6" key="1">
    <citation type="submission" date="2017-07" db="EMBL/GenBank/DDBJ databases">
        <title>Whole genome sequence of Azospirillum brasilense 2A1, a potential biofertilizer strain.</title>
        <authorList>
            <person name="Fontana C.A."/>
            <person name="Toffoli L.M."/>
            <person name="Salazar S.M."/>
            <person name="Puglisi E."/>
            <person name="Pedraza R."/>
            <person name="Bassi D."/>
            <person name="Cocconcelli P.S."/>
        </authorList>
    </citation>
    <scope>NUCLEOTIDE SEQUENCE [LARGE SCALE GENOMIC DNA]</scope>
    <source>
        <strain evidence="5 6">2A1</strain>
    </source>
</reference>
<dbReference type="GO" id="GO:0000160">
    <property type="term" value="P:phosphorelay signal transduction system"/>
    <property type="evidence" value="ECO:0007669"/>
    <property type="project" value="InterPro"/>
</dbReference>
<name>A0A235HL45_AZOBR</name>
<evidence type="ECO:0000313" key="6">
    <source>
        <dbReference type="Proteomes" id="UP000215367"/>
    </source>
</evidence>
<dbReference type="CDD" id="cd00156">
    <property type="entry name" value="REC"/>
    <property type="match status" value="1"/>
</dbReference>
<dbReference type="Pfam" id="PF13487">
    <property type="entry name" value="HD_5"/>
    <property type="match status" value="1"/>
</dbReference>
<feature type="region of interest" description="Disordered" evidence="2">
    <location>
        <begin position="1"/>
        <end position="28"/>
    </location>
</feature>
<dbReference type="PROSITE" id="PS51832">
    <property type="entry name" value="HD_GYP"/>
    <property type="match status" value="1"/>
</dbReference>
<evidence type="ECO:0000259" key="3">
    <source>
        <dbReference type="PROSITE" id="PS50110"/>
    </source>
</evidence>
<dbReference type="InterPro" id="IPR003607">
    <property type="entry name" value="HD/PDEase_dom"/>
</dbReference>
<organism evidence="5 6">
    <name type="scientific">Azospirillum brasilense</name>
    <dbReference type="NCBI Taxonomy" id="192"/>
    <lineage>
        <taxon>Bacteria</taxon>
        <taxon>Pseudomonadati</taxon>
        <taxon>Pseudomonadota</taxon>
        <taxon>Alphaproteobacteria</taxon>
        <taxon>Rhodospirillales</taxon>
        <taxon>Azospirillaceae</taxon>
        <taxon>Azospirillum</taxon>
    </lineage>
</organism>
<dbReference type="InterPro" id="IPR011006">
    <property type="entry name" value="CheY-like_superfamily"/>
</dbReference>
<proteinExistence type="predicted"/>
<feature type="domain" description="Response regulatory" evidence="3">
    <location>
        <begin position="32"/>
        <end position="156"/>
    </location>
</feature>
<dbReference type="PANTHER" id="PTHR45228:SF9">
    <property type="entry name" value="3'3'-CGAMP-SPECIFIC PHOSPHODIESTERASE 2"/>
    <property type="match status" value="1"/>
</dbReference>
<evidence type="ECO:0000256" key="2">
    <source>
        <dbReference type="SAM" id="MobiDB-lite"/>
    </source>
</evidence>
<dbReference type="GO" id="GO:0008081">
    <property type="term" value="F:phosphoric diester hydrolase activity"/>
    <property type="evidence" value="ECO:0007669"/>
    <property type="project" value="UniProtKB-ARBA"/>
</dbReference>
<dbReference type="InterPro" id="IPR021800">
    <property type="entry name" value="DUF3369"/>
</dbReference>
<feature type="domain" description="HD-GYP" evidence="4">
    <location>
        <begin position="322"/>
        <end position="528"/>
    </location>
</feature>
<dbReference type="EMBL" id="NOWT01000001">
    <property type="protein sequence ID" value="OYD86273.1"/>
    <property type="molecule type" value="Genomic_DNA"/>
</dbReference>
<dbReference type="SMART" id="SM00471">
    <property type="entry name" value="HDc"/>
    <property type="match status" value="1"/>
</dbReference>
<comment type="caution">
    <text evidence="5">The sequence shown here is derived from an EMBL/GenBank/DDBJ whole genome shotgun (WGS) entry which is preliminary data.</text>
</comment>
<dbReference type="Gene3D" id="3.40.50.2300">
    <property type="match status" value="1"/>
</dbReference>
<sequence>MTDSDDEFLFLDDQDGDGNGETGSPATGNRWKMMIVDDEPEVHSITKLVLADFAYKGRSAQFISAYSAAEARTILEREEDIAIILLDVVMETDDAGLQLVHHIREELKNRHVRIILRTGQPGQAPERAVILDYDINDYKAKTQLTAQQLFTTTVAALRSYEDIMAIEMNRRGLEKIIEASSSLFQARSMKLFAVGVLTQLSGILGVGPDAILCVQRGPVISGAADGLYVLAGSGRFETLIDEPAANHVEPAVLAEVKRCLESRGNRYAADHCTLYIRTPNDRENVVYLSSDRPLSDLDRNLIEVFCRKISVGFDNLHLYEQLRRSQEHTVIAMADLAERAGHPSAEAEIGPRIALVTDRIARRLAEEGRHPAILDTVFLESVGLAAILHDVGNATLDPTILGKTGPLTPEERAVMQAHTTMGWDLLDRASRRSDGRTHLHLGAEIARSHHENWDGTGYPDRLRGDAIPLSARIVAVADSFDAMTRDRPYRKALDHDVAVAEIRRLSGSRFDPVVVDAFLAVSGSLRRE</sequence>